<comment type="caution">
    <text evidence="2">The sequence shown here is derived from an EMBL/GenBank/DDBJ whole genome shotgun (WGS) entry which is preliminary data.</text>
</comment>
<reference evidence="3" key="1">
    <citation type="journal article" date="2019" name="Int. J. Syst. Evol. Microbiol.">
        <title>The Global Catalogue of Microorganisms (GCM) 10K type strain sequencing project: providing services to taxonomists for standard genome sequencing and annotation.</title>
        <authorList>
            <consortium name="The Broad Institute Genomics Platform"/>
            <consortium name="The Broad Institute Genome Sequencing Center for Infectious Disease"/>
            <person name="Wu L."/>
            <person name="Ma J."/>
        </authorList>
    </citation>
    <scope>NUCLEOTIDE SEQUENCE [LARGE SCALE GENOMIC DNA]</scope>
    <source>
        <strain evidence="3">JCM 16601</strain>
    </source>
</reference>
<organism evidence="2 3">
    <name type="scientific">Mucilaginibacter dorajii</name>
    <dbReference type="NCBI Taxonomy" id="692994"/>
    <lineage>
        <taxon>Bacteria</taxon>
        <taxon>Pseudomonadati</taxon>
        <taxon>Bacteroidota</taxon>
        <taxon>Sphingobacteriia</taxon>
        <taxon>Sphingobacteriales</taxon>
        <taxon>Sphingobacteriaceae</taxon>
        <taxon>Mucilaginibacter</taxon>
    </lineage>
</organism>
<feature type="transmembrane region" description="Helical" evidence="1">
    <location>
        <begin position="125"/>
        <end position="144"/>
    </location>
</feature>
<protein>
    <submittedName>
        <fullName evidence="2">Uncharacterized protein</fullName>
    </submittedName>
</protein>
<evidence type="ECO:0000313" key="2">
    <source>
        <dbReference type="EMBL" id="GAA3980260.1"/>
    </source>
</evidence>
<feature type="transmembrane region" description="Helical" evidence="1">
    <location>
        <begin position="83"/>
        <end position="105"/>
    </location>
</feature>
<keyword evidence="1" id="KW-0472">Membrane</keyword>
<proteinExistence type="predicted"/>
<gene>
    <name evidence="2" type="ORF">GCM10022210_34350</name>
</gene>
<keyword evidence="3" id="KW-1185">Reference proteome</keyword>
<accession>A0ABP7QDE6</accession>
<dbReference type="Proteomes" id="UP001500742">
    <property type="component" value="Unassembled WGS sequence"/>
</dbReference>
<feature type="transmembrane region" description="Helical" evidence="1">
    <location>
        <begin position="52"/>
        <end position="71"/>
    </location>
</feature>
<feature type="transmembrane region" description="Helical" evidence="1">
    <location>
        <begin position="12"/>
        <end position="32"/>
    </location>
</feature>
<name>A0ABP7QDE6_9SPHI</name>
<dbReference type="RefSeq" id="WP_344757783.1">
    <property type="nucleotide sequence ID" value="NZ_BAAAZC010000025.1"/>
</dbReference>
<keyword evidence="1" id="KW-1133">Transmembrane helix</keyword>
<keyword evidence="1" id="KW-0812">Transmembrane</keyword>
<evidence type="ECO:0000256" key="1">
    <source>
        <dbReference type="SAM" id="Phobius"/>
    </source>
</evidence>
<evidence type="ECO:0000313" key="3">
    <source>
        <dbReference type="Proteomes" id="UP001500742"/>
    </source>
</evidence>
<sequence length="147" mass="16629">MMMNALQLNIQQLIWLAGVGQVALALGSLAIPTVLNWKVELAKPQPLIGQMFWTYAGYIFVINICFGLLSVFDYRELTNGSRLAMLVTGFIAAYWISRVLIQFLYFDRTNFPIGKWHKLGEVALVAAFVFFGLVYCGVCYLNYIQLS</sequence>
<dbReference type="EMBL" id="BAAAZC010000025">
    <property type="protein sequence ID" value="GAA3980260.1"/>
    <property type="molecule type" value="Genomic_DNA"/>
</dbReference>